<organism evidence="1 2">
    <name type="scientific">Ameiurus melas</name>
    <name type="common">Black bullhead</name>
    <name type="synonym">Silurus melas</name>
    <dbReference type="NCBI Taxonomy" id="219545"/>
    <lineage>
        <taxon>Eukaryota</taxon>
        <taxon>Metazoa</taxon>
        <taxon>Chordata</taxon>
        <taxon>Craniata</taxon>
        <taxon>Vertebrata</taxon>
        <taxon>Euteleostomi</taxon>
        <taxon>Actinopterygii</taxon>
        <taxon>Neopterygii</taxon>
        <taxon>Teleostei</taxon>
        <taxon>Ostariophysi</taxon>
        <taxon>Siluriformes</taxon>
        <taxon>Ictaluridae</taxon>
        <taxon>Ameiurus</taxon>
    </lineage>
</organism>
<name>A0A7J5ZTK6_AMEME</name>
<dbReference type="EMBL" id="JAAGNN010000024">
    <property type="protein sequence ID" value="KAF4073069.1"/>
    <property type="molecule type" value="Genomic_DNA"/>
</dbReference>
<dbReference type="AlphaFoldDB" id="A0A7J5ZTK6"/>
<accession>A0A7J5ZTK6</accession>
<evidence type="ECO:0000313" key="1">
    <source>
        <dbReference type="EMBL" id="KAF4073069.1"/>
    </source>
</evidence>
<dbReference type="Proteomes" id="UP000593565">
    <property type="component" value="Unassembled WGS sequence"/>
</dbReference>
<proteinExistence type="predicted"/>
<evidence type="ECO:0000313" key="2">
    <source>
        <dbReference type="Proteomes" id="UP000593565"/>
    </source>
</evidence>
<reference evidence="1 2" key="1">
    <citation type="submission" date="2020-02" db="EMBL/GenBank/DDBJ databases">
        <title>A chromosome-scale genome assembly of the black bullhead catfish (Ameiurus melas).</title>
        <authorList>
            <person name="Wen M."/>
            <person name="Zham M."/>
            <person name="Cabau C."/>
            <person name="Klopp C."/>
            <person name="Donnadieu C."/>
            <person name="Roques C."/>
            <person name="Bouchez O."/>
            <person name="Lampietro C."/>
            <person name="Jouanno E."/>
            <person name="Herpin A."/>
            <person name="Louis A."/>
            <person name="Berthelot C."/>
            <person name="Parey E."/>
            <person name="Roest-Crollius H."/>
            <person name="Braasch I."/>
            <person name="Postlethwait J."/>
            <person name="Robinson-Rechavi M."/>
            <person name="Echchiki A."/>
            <person name="Begum T."/>
            <person name="Montfort J."/>
            <person name="Schartl M."/>
            <person name="Bobe J."/>
            <person name="Guiguen Y."/>
        </authorList>
    </citation>
    <scope>NUCLEOTIDE SEQUENCE [LARGE SCALE GENOMIC DNA]</scope>
    <source>
        <strain evidence="1">M_S1</strain>
        <tissue evidence="1">Blood</tissue>
    </source>
</reference>
<comment type="caution">
    <text evidence="1">The sequence shown here is derived from an EMBL/GenBank/DDBJ whole genome shotgun (WGS) entry which is preliminary data.</text>
</comment>
<protein>
    <submittedName>
        <fullName evidence="1">Uncharacterized protein</fullName>
    </submittedName>
</protein>
<keyword evidence="2" id="KW-1185">Reference proteome</keyword>
<sequence length="78" mass="8938">MKCHWLKTTHTSGVYVELKGQLTSSGEKQLCCCLVQHTQDQTCDGAPPEQQRLERGKHQTRKCEEGELLMQTLWLLPL</sequence>
<gene>
    <name evidence="1" type="ORF">AMELA_G00254570</name>
</gene>